<dbReference type="InterPro" id="IPR010664">
    <property type="entry name" value="LipoPS_assembly_LptC-rel"/>
</dbReference>
<comment type="caution">
    <text evidence="2">Lacks conserved residue(s) required for the propagation of feature annotation.</text>
</comment>
<dbReference type="EMBL" id="VTDN01000002">
    <property type="protein sequence ID" value="MEB5476193.1"/>
    <property type="molecule type" value="Genomic_DNA"/>
</dbReference>
<evidence type="ECO:0000259" key="3">
    <source>
        <dbReference type="Pfam" id="PF04453"/>
    </source>
</evidence>
<dbReference type="PANTHER" id="PTHR30189:SF1">
    <property type="entry name" value="LPS-ASSEMBLY PROTEIN LPTD"/>
    <property type="match status" value="1"/>
</dbReference>
<dbReference type="InterPro" id="IPR020889">
    <property type="entry name" value="LipoPS_assembly_LptD"/>
</dbReference>
<feature type="domain" description="LptD C-terminal" evidence="3">
    <location>
        <begin position="348"/>
        <end position="718"/>
    </location>
</feature>
<name>A0ABU6DTH6_9GAMM</name>
<evidence type="ECO:0000313" key="4">
    <source>
        <dbReference type="EMBL" id="MEB5476193.1"/>
    </source>
</evidence>
<dbReference type="Pfam" id="PF04453">
    <property type="entry name" value="LptD"/>
    <property type="match status" value="1"/>
</dbReference>
<comment type="subcellular location">
    <subcellularLocation>
        <location evidence="2">Cell outer membrane</location>
    </subcellularLocation>
</comment>
<evidence type="ECO:0000256" key="2">
    <source>
        <dbReference type="HAMAP-Rule" id="MF_01411"/>
    </source>
</evidence>
<keyword evidence="2" id="KW-0472">Membrane</keyword>
<reference evidence="4 5" key="1">
    <citation type="submission" date="2019-08" db="EMBL/GenBank/DDBJ databases">
        <title>Five species of Acinetobacter isolated from floral nectar and animal pollinators.</title>
        <authorList>
            <person name="Hendry T.A."/>
        </authorList>
    </citation>
    <scope>NUCLEOTIDE SEQUENCE [LARGE SCALE GENOMIC DNA]</scope>
    <source>
        <strain evidence="4 5">MD18.27</strain>
    </source>
</reference>
<gene>
    <name evidence="2" type="primary">lptD</name>
    <name evidence="4" type="ORF">I2F25_03860</name>
</gene>
<dbReference type="Pfam" id="PF06835">
    <property type="entry name" value="LptC"/>
    <property type="match status" value="1"/>
</dbReference>
<organism evidence="4 5">
    <name type="scientific">Acinetobacter pollinis</name>
    <dbReference type="NCBI Taxonomy" id="2605270"/>
    <lineage>
        <taxon>Bacteria</taxon>
        <taxon>Pseudomonadati</taxon>
        <taxon>Pseudomonadota</taxon>
        <taxon>Gammaproteobacteria</taxon>
        <taxon>Moraxellales</taxon>
        <taxon>Moraxellaceae</taxon>
        <taxon>Acinetobacter</taxon>
    </lineage>
</organism>
<comment type="similarity">
    <text evidence="2">Belongs to the LptD family.</text>
</comment>
<protein>
    <recommendedName>
        <fullName evidence="2">LPS-assembly protein LptD</fullName>
    </recommendedName>
</protein>
<sequence length="811" mass="92522" precursor="true">MKQMKQQFKFSPLATAILTLLCGSSIQSSYADSTEVVSNVNNQELKQQINESYPGQAFFDQYYIEKNSPEVTKRSQKSQFSDYCEGTWVTPTAPNTTTTPPANSPTHVTADYAHYNPQGDSVLRGNVIVEQPGREVRAENLTLDKTQTHALAQGNVQMAQNGLISQSQHINYDLQKQTGQLSDSYFISETNHAHGYAGSINRTSPTEMVLDHASYTTCAPGKNPDWKLNARKIRINQETGRGVTRDTTFYVKNVPIMYLPYYNFPIDDRRTTGLLTPSFGWSSNGGFRLDAPVYLNLAPNYDATVTPRYLEEHGAMLEGKFRFKTENFGQGTVSGGYLPNDRHYNDEDRKSLKITHNWQIDRYFSTNLEYNYLSDIDYLYDLANDPNVSTDLNQKRLFQVNFANAIPGLDAALKIEQYQTLDRTLAAEDRPYARLPQFLLNYKTTNPQGFQFEYHNDSAYFRKTLYNLGSANTYSSGTRIYNSIATRYNFRTPWAFAIPEVSVRSLNYIFSESQTNSKNQNTVVPQFTLDTGLNFQKDGKYLQTITPRLFYAYSPYKDQTNNPNFDTTTSSISYDQLFSPYRFYGNDRLDDNNFLSLGISYSLFDQKGLERLKAAIGQSFYFSDRRVLLSPTDTIQTNKTSDPILSLSSQLSNRFTVSTNLAFDGKNVSQANFQTYYTGYNGRIYNLGYYKRETINNSQQKSYDQVVASLIQPVDDNWRVIGHVQYDLSNHLAREYLLGVNYESCCWAVSVYGRSYFNDLDDVTKPNVKRTNAIMAEFTLKGLGAFNNRLSSLLEQRITGFSKSNQTWTRP</sequence>
<dbReference type="Proteomes" id="UP001339883">
    <property type="component" value="Unassembled WGS sequence"/>
</dbReference>
<evidence type="ECO:0000313" key="5">
    <source>
        <dbReference type="Proteomes" id="UP001339883"/>
    </source>
</evidence>
<proteinExistence type="inferred from homology"/>
<dbReference type="InterPro" id="IPR007543">
    <property type="entry name" value="LptD_C"/>
</dbReference>
<keyword evidence="1 2" id="KW-0998">Cell outer membrane</keyword>
<feature type="signal peptide" evidence="2">
    <location>
        <begin position="1"/>
        <end position="31"/>
    </location>
</feature>
<comment type="caution">
    <text evidence="4">The sequence shown here is derived from an EMBL/GenBank/DDBJ whole genome shotgun (WGS) entry which is preliminary data.</text>
</comment>
<dbReference type="HAMAP" id="MF_01411">
    <property type="entry name" value="LPS_assembly_LptD"/>
    <property type="match status" value="1"/>
</dbReference>
<dbReference type="InterPro" id="IPR050218">
    <property type="entry name" value="LptD"/>
</dbReference>
<comment type="function">
    <text evidence="2">Together with LptE, is involved in the assembly of lipopolysaccharide (LPS) at the surface of the outer membrane.</text>
</comment>
<comment type="subunit">
    <text evidence="2">Component of the lipopolysaccharide transport and assembly complex. Interacts with LptE and LptA.</text>
</comment>
<feature type="chain" id="PRO_5044917049" description="LPS-assembly protein LptD" evidence="2">
    <location>
        <begin position="32"/>
        <end position="811"/>
    </location>
</feature>
<accession>A0ABU6DTH6</accession>
<evidence type="ECO:0000256" key="1">
    <source>
        <dbReference type="ARBA" id="ARBA00023237"/>
    </source>
</evidence>
<dbReference type="PANTHER" id="PTHR30189">
    <property type="entry name" value="LPS-ASSEMBLY PROTEIN"/>
    <property type="match status" value="1"/>
</dbReference>
<keyword evidence="2" id="KW-0732">Signal</keyword>
<keyword evidence="5" id="KW-1185">Reference proteome</keyword>
<dbReference type="Gene3D" id="2.60.450.10">
    <property type="entry name" value="Lipopolysaccharide (LPS) transport protein A like domain"/>
    <property type="match status" value="1"/>
</dbReference>